<keyword evidence="4 6" id="KW-0238">DNA-binding</keyword>
<dbReference type="GO" id="GO:0004803">
    <property type="term" value="F:transposase activity"/>
    <property type="evidence" value="ECO:0007669"/>
    <property type="project" value="UniProtKB-UniRule"/>
</dbReference>
<evidence type="ECO:0000256" key="6">
    <source>
        <dbReference type="RuleBase" id="RU365089"/>
    </source>
</evidence>
<comment type="similarity">
    <text evidence="2 6">Belongs to the transposase mutator family.</text>
</comment>
<comment type="caution">
    <text evidence="7">The sequence shown here is derived from an EMBL/GenBank/DDBJ whole genome shotgun (WGS) entry which is preliminary data.</text>
</comment>
<dbReference type="PANTHER" id="PTHR33217:SF7">
    <property type="entry name" value="TRANSPOSASE FOR INSERTION SEQUENCE ELEMENT IS1081"/>
    <property type="match status" value="1"/>
</dbReference>
<gene>
    <name evidence="7" type="ORF">Airi02_081740</name>
</gene>
<evidence type="ECO:0000256" key="5">
    <source>
        <dbReference type="ARBA" id="ARBA00023172"/>
    </source>
</evidence>
<keyword evidence="8" id="KW-1185">Reference proteome</keyword>
<dbReference type="Pfam" id="PF00872">
    <property type="entry name" value="Transposase_mut"/>
    <property type="match status" value="1"/>
</dbReference>
<proteinExistence type="inferred from homology"/>
<keyword evidence="3 6" id="KW-0815">Transposition</keyword>
<keyword evidence="6" id="KW-0814">Transposable element</keyword>
<dbReference type="InterPro" id="IPR001207">
    <property type="entry name" value="Transposase_mutator"/>
</dbReference>
<evidence type="ECO:0000313" key="7">
    <source>
        <dbReference type="EMBL" id="GLY90245.1"/>
    </source>
</evidence>
<evidence type="ECO:0000256" key="2">
    <source>
        <dbReference type="ARBA" id="ARBA00010961"/>
    </source>
</evidence>
<accession>A0A9W6W3Q9</accession>
<dbReference type="Proteomes" id="UP001165074">
    <property type="component" value="Unassembled WGS sequence"/>
</dbReference>
<dbReference type="GO" id="GO:0003677">
    <property type="term" value="F:DNA binding"/>
    <property type="evidence" value="ECO:0007669"/>
    <property type="project" value="UniProtKB-UniRule"/>
</dbReference>
<dbReference type="PANTHER" id="PTHR33217">
    <property type="entry name" value="TRANSPOSASE FOR INSERTION SEQUENCE ELEMENT IS1081"/>
    <property type="match status" value="1"/>
</dbReference>
<organism evidence="7 8">
    <name type="scientific">Actinoallomurus iriomotensis</name>
    <dbReference type="NCBI Taxonomy" id="478107"/>
    <lineage>
        <taxon>Bacteria</taxon>
        <taxon>Bacillati</taxon>
        <taxon>Actinomycetota</taxon>
        <taxon>Actinomycetes</taxon>
        <taxon>Streptosporangiales</taxon>
        <taxon>Thermomonosporaceae</taxon>
        <taxon>Actinoallomurus</taxon>
    </lineage>
</organism>
<protein>
    <recommendedName>
        <fullName evidence="6">Mutator family transposase</fullName>
    </recommendedName>
</protein>
<dbReference type="EMBL" id="BSTK01000016">
    <property type="protein sequence ID" value="GLY90245.1"/>
    <property type="molecule type" value="Genomic_DNA"/>
</dbReference>
<name>A0A9W6W3Q9_9ACTN</name>
<evidence type="ECO:0000313" key="8">
    <source>
        <dbReference type="Proteomes" id="UP001165074"/>
    </source>
</evidence>
<evidence type="ECO:0000256" key="4">
    <source>
        <dbReference type="ARBA" id="ARBA00023125"/>
    </source>
</evidence>
<reference evidence="7" key="1">
    <citation type="submission" date="2023-03" db="EMBL/GenBank/DDBJ databases">
        <title>Actinoallomurus iriomotensis NBRC 103684.</title>
        <authorList>
            <person name="Ichikawa N."/>
            <person name="Sato H."/>
            <person name="Tonouchi N."/>
        </authorList>
    </citation>
    <scope>NUCLEOTIDE SEQUENCE</scope>
    <source>
        <strain evidence="7">NBRC 103684</strain>
    </source>
</reference>
<evidence type="ECO:0000256" key="3">
    <source>
        <dbReference type="ARBA" id="ARBA00022578"/>
    </source>
</evidence>
<dbReference type="GO" id="GO:0006313">
    <property type="term" value="P:DNA transposition"/>
    <property type="evidence" value="ECO:0007669"/>
    <property type="project" value="UniProtKB-UniRule"/>
</dbReference>
<dbReference type="AlphaFoldDB" id="A0A9W6W3Q9"/>
<keyword evidence="5 6" id="KW-0233">DNA recombination</keyword>
<sequence>MTEALMSAEADAVCGAGYGERSDERVNQRNGHRRRGWDTRVGSVELAIPKPRSGSYVPEWLLERRRAENQIMVVDVPAKPARRVGLIRAMA</sequence>
<comment type="function">
    <text evidence="1 6">Required for the transposition of the insertion element.</text>
</comment>
<evidence type="ECO:0000256" key="1">
    <source>
        <dbReference type="ARBA" id="ARBA00002190"/>
    </source>
</evidence>